<dbReference type="InterPro" id="IPR013320">
    <property type="entry name" value="ConA-like_dom_sf"/>
</dbReference>
<reference evidence="2" key="1">
    <citation type="journal article" date="2017" name="bioRxiv">
        <title>Comparative analysis of the genomes of Stylophora pistillata and Acropora digitifera provides evidence for extensive differences between species of corals.</title>
        <authorList>
            <person name="Voolstra C.R."/>
            <person name="Li Y."/>
            <person name="Liew Y.J."/>
            <person name="Baumgarten S."/>
            <person name="Zoccola D."/>
            <person name="Flot J.-F."/>
            <person name="Tambutte S."/>
            <person name="Allemand D."/>
            <person name="Aranda M."/>
        </authorList>
    </citation>
    <scope>NUCLEOTIDE SEQUENCE [LARGE SCALE GENOMIC DNA]</scope>
</reference>
<evidence type="ECO:0000313" key="2">
    <source>
        <dbReference type="Proteomes" id="UP000225706"/>
    </source>
</evidence>
<dbReference type="AlphaFoldDB" id="A0A2B4RUN2"/>
<protein>
    <submittedName>
        <fullName evidence="1">Uncharacterized protein</fullName>
    </submittedName>
</protein>
<keyword evidence="2" id="KW-1185">Reference proteome</keyword>
<evidence type="ECO:0000313" key="1">
    <source>
        <dbReference type="EMBL" id="PFX20519.1"/>
    </source>
</evidence>
<comment type="caution">
    <text evidence="1">The sequence shown here is derived from an EMBL/GenBank/DDBJ whole genome shotgun (WGS) entry which is preliminary data.</text>
</comment>
<dbReference type="EMBL" id="LSMT01000314">
    <property type="protein sequence ID" value="PFX20519.1"/>
    <property type="molecule type" value="Genomic_DNA"/>
</dbReference>
<sequence length="221" mass="24315">MAERLRPFGTSLAYKGLVAVRFTATKGKSYRSDVALDDIVFSAKCGSAQACINNPDTNPIFGSKEGRSGVQLSVGNTGMLGNLSFAYNTWTHVAFQYNNQTKQQTLYVSGRVAQQKSSVSSLFVSTNLLLGQNGFNHTEGQMDEVQIWNTAVNVSSTFDKYLKGTEEGLVRYFKAPYQSLKHYARCNEGEGKLLKDSSASKKHVILQGTNWLSSSLELNKN</sequence>
<dbReference type="Gene3D" id="2.60.120.200">
    <property type="match status" value="1"/>
</dbReference>
<proteinExistence type="predicted"/>
<name>A0A2B4RUN2_STYPI</name>
<accession>A0A2B4RUN2</accession>
<gene>
    <name evidence="1" type="ORF">AWC38_SpisGene15039</name>
</gene>
<dbReference type="OrthoDB" id="14563at2759"/>
<dbReference type="Pfam" id="PF13385">
    <property type="entry name" value="Laminin_G_3"/>
    <property type="match status" value="1"/>
</dbReference>
<dbReference type="SUPFAM" id="SSF49899">
    <property type="entry name" value="Concanavalin A-like lectins/glucanases"/>
    <property type="match status" value="1"/>
</dbReference>
<dbReference type="Proteomes" id="UP000225706">
    <property type="component" value="Unassembled WGS sequence"/>
</dbReference>
<organism evidence="1 2">
    <name type="scientific">Stylophora pistillata</name>
    <name type="common">Smooth cauliflower coral</name>
    <dbReference type="NCBI Taxonomy" id="50429"/>
    <lineage>
        <taxon>Eukaryota</taxon>
        <taxon>Metazoa</taxon>
        <taxon>Cnidaria</taxon>
        <taxon>Anthozoa</taxon>
        <taxon>Hexacorallia</taxon>
        <taxon>Scleractinia</taxon>
        <taxon>Astrocoeniina</taxon>
        <taxon>Pocilloporidae</taxon>
        <taxon>Stylophora</taxon>
    </lineage>
</organism>